<dbReference type="PANTHER" id="PTHR43775">
    <property type="entry name" value="FATTY ACID SYNTHASE"/>
    <property type="match status" value="1"/>
</dbReference>
<dbReference type="Pfam" id="PF23114">
    <property type="entry name" value="NAD-bd_HRPKS_sdrA"/>
    <property type="match status" value="1"/>
</dbReference>
<evidence type="ECO:0000256" key="7">
    <source>
        <dbReference type="ARBA" id="ARBA00023315"/>
    </source>
</evidence>
<dbReference type="Gene3D" id="1.10.1200.10">
    <property type="entry name" value="ACP-like"/>
    <property type="match status" value="1"/>
</dbReference>
<dbReference type="Pfam" id="PF14765">
    <property type="entry name" value="PS-DH"/>
    <property type="match status" value="1"/>
</dbReference>
<dbReference type="InterPro" id="IPR016035">
    <property type="entry name" value="Acyl_Trfase/lysoPLipase"/>
</dbReference>
<keyword evidence="1" id="KW-0596">Phosphopantetheine</keyword>
<dbReference type="InterPro" id="IPR001227">
    <property type="entry name" value="Ac_transferase_dom_sf"/>
</dbReference>
<dbReference type="SMART" id="SM00829">
    <property type="entry name" value="PKS_ER"/>
    <property type="match status" value="1"/>
</dbReference>
<dbReference type="Pfam" id="PF13602">
    <property type="entry name" value="ADH_zinc_N_2"/>
    <property type="match status" value="1"/>
</dbReference>
<dbReference type="SUPFAM" id="SSF52151">
    <property type="entry name" value="FabD/lysophospholipase-like"/>
    <property type="match status" value="1"/>
</dbReference>
<dbReference type="Pfam" id="PF08242">
    <property type="entry name" value="Methyltransf_12"/>
    <property type="match status" value="1"/>
</dbReference>
<reference evidence="13" key="1">
    <citation type="submission" date="2010-05" db="EMBL/GenBank/DDBJ databases">
        <title>Diversity of type I polyketide synthase genes in the lichen Peltigera membranacea.</title>
        <authorList>
            <person name="Gagunashvili A.N."/>
            <person name="Andresson O.S."/>
        </authorList>
    </citation>
    <scope>NUCLEOTIDE SEQUENCE</scope>
</reference>
<dbReference type="SUPFAM" id="SSF53901">
    <property type="entry name" value="Thiolase-like"/>
    <property type="match status" value="1"/>
</dbReference>
<dbReference type="Gene3D" id="3.40.47.10">
    <property type="match status" value="1"/>
</dbReference>
<sequence>MTSYVNSTAAPVLGSNSGEIKDDTSQNTEAVLGFERERGDGSRLNHGSQQRDVPNDLKPNASKTDKDIIEPIAVVGLSMKFPGHATSPELFWKMMIEKRCASKDFPADRMNIDAFYHPDPDKWSRISARGAHFIEEDIRVFDAPFFGIPPAEAATLDPQQRGLLEATYQALENAGISIEKIAGSNTSVHVGCFTADFMTMNWRDSQQIPKYSATGTAASILANRISWFYDLQGASMTVDTACSSGMVALDLACNGIWSGECDTAICAGASLIFSPELNIALSNMNFLSPDAKCHSFDHRANGYARGEGFGVLVLKPVSKAIKDGDTIRALIRSVGVNQDGHTSGGITQPSKDLQAKLIKDTYRKAGLDMGRTRLFEAHGTGTPIGDPIEARAVGECFRHYRSPKEPLYVGAAKSNVGHLEGASGIAGVIKAILAVEKGIIPPNTNFERLNPQIDAQFLNLEFPSKPTPWPCQGIRRASVNSFGFGGTNSHVILDDAYHYLRAKGFSGNHSTAVEPHTQEDLIESDGRVLPESNRVTSEKLTKEVPSKLLVWSAADEEGLYRLSNLYSQYFKEVFHVQNEKFIDNLAFTLNTRRSSLAWKSFVVVKSSDDLSSLNEAISKPKRATVTRPRIGFVFTGQGAQWYGMGRELLRYPVFKASLQRSEALLRDLECEWFLLDELSKDQHTTRSNEPEFSQPLCTAIQIALVDLYASLDITPLVVVGHSSGEIAAAYCAGLLSQASSMKVAYYRGVLSSKVVRSTSIRYSMISIGLSPANANSQILELERKQPQRFKSMDITISCVNSPSNVTVSGPMDKLSLLSLHLQKQKIFVRQLRVNLAYHSPQMAVIASEYIEYLQNLEHRKTPSSNSLMISSVTCKAVKADIVCNGKYWVQNMVSPVQFSEAMTLCCRRSRSENIVKKLDRSHREEVITDAWVELGPHSALRGPIRDILKSLDRTNEVTYDSALVRDSPASDTFLSSIGRLYCQNALVNLEKLDISNSTSASPLAVLSDLPHYPFNHSNIYWEESQKNRRLLFREHASHDLLGAQVIDWNPMEAKWSFIIKVENLPWVADHKINGSMLYPAAGMLAAAIEAVKMVAKDMPPLGYEIRDTEFIAPLLLTTSATGTEIQLSLNSPSRSSGRNRHDYQFRIFSRNADDSWAEISWGSIRADYGRVASDVDGGREETELLSQIKALHGDAFASCTSQVDAIKMYRQMQERVGIEYGPSFRVLDRIHYNAQGEAMAMIDTSKKPAVHPSESYVVHPTALDGLFQLIFVALTRGGNTKQETMVPARVGRVWVSSLLEKAFSPAVLQVHARARMLSKRSAQCCITALDDLSQAIRIQIQDLETTAVSGYTSSPSEHEDAKKLCYHMCWKPDLDTLSSQGIQKFCESVRQNEVEPIQWFNDLELLTLCFSAQALKRSSILVQNIEGRSSFLDRYCSWLQAKIDQYLTAGPVEDYQYRKDLLEDKKYLEELCARIDINKRGQLHVEVGKELHNILVEATAPLELLFGKQDLLFDFYTEMIMSSQAYDLAARYLNALVHKTPNLEFIEIGAGTGATTRTLLGALAASPCTPLYKQYTFTDIGPAFLEKARENFSGQKRLGFRILDIEEDPCAQGFCEGQYDVLVASLVFHATKDLSFTLQHARKLLKPGGKLFLMELTEPDSIRTGFIFGLLPGWWLGSEPFRQQSPCISVDRWDEMLRKNEFSGNDLVFRDYRTKECHMWSIIISTAVAPIPEVPKFHNLNLVLDRNSEDQLKLAEELTKADDVSRRPIRKLSLEEAAFLPEPSTEHHIIILDYSSYTFSNIDPATFCYLQRLITTSASLLWVTRGGEGAPSSPHHGILQGLSRVCRNENPKVVFVTVALESGPCSFSPAKDAANILKVLERTEAGLANKVLEPEYTQIDGMLHINRLVEAKRPNEHVFLRTAQPVHTREFEGSPPLKLNVRTPGLLDSLEFVEDTSFEEPLAPDEIDVDVQAIGVNFKDCLTVLGRVDSEKLGSEIAGIILSIGARCSQFQRGDRVIVLDSECYRTRVRVKENQAVKIPDSMSFVEAASIPTTFSTAYYSLIEVARLQKEDSVLIHAGSGGTGQAAIQLAAHIGSEIFTTVGSMRKKKLLMDIYNLDEDHIFYSRDTSFADGIKRMTGGRGVDVVLNSLSGDGLTASWGCVAPFGRFLEIGLRDIDSGGRLPMAPFIKNLSFIGVDLGGLAEQRPSLCISIVQTIVSMFEARKLHPAYPLHTYQLENIEKAFRFLQSGKSSGKVVLEVNKSAKLPIVERAISDFVFDNDASYLIAGGLGGIGRSIARWLVRRGAKNLLLLSRSGPQGKEGAIALLNEMRENRIHVECPVCDIADARALQSVLRQYSETMPPIKGCFQASMVLRDSTYATMSYQDWTQGVAPKVQGSWNLHEALPKGLDFFVLLSSVCGVFGNGGQSNYAAGNTFQDALAQYRVSLGEKATALDLGIILSEGFVAENQHIMDHLMRLSLLLPISQDELFALLDLYCNPSIKLPDPVQSQVITGLELPADQRAKGKEILVAMQQPLFRQMQEIDSTNTSTSNMKEQTQDLRAQFTGATSLDNAASIVSQALRTKMSRILGIDHDQIRLDSRVESFGVDSLVALDLRNWLAKEVDADIAVFEFLGAATLSNVGMVAATKSSFRQQSWCR</sequence>
<dbReference type="SUPFAM" id="SSF51735">
    <property type="entry name" value="NAD(P)-binding Rossmann-fold domains"/>
    <property type="match status" value="2"/>
</dbReference>
<dbReference type="InterPro" id="IPR014031">
    <property type="entry name" value="Ketoacyl_synth_C"/>
</dbReference>
<dbReference type="PROSITE" id="PS52004">
    <property type="entry name" value="KS3_2"/>
    <property type="match status" value="1"/>
</dbReference>
<dbReference type="InterPro" id="IPR013154">
    <property type="entry name" value="ADH-like_N"/>
</dbReference>
<accession>F8QWT3</accession>
<dbReference type="CDD" id="cd05195">
    <property type="entry name" value="enoyl_red"/>
    <property type="match status" value="1"/>
</dbReference>
<evidence type="ECO:0000256" key="5">
    <source>
        <dbReference type="ARBA" id="ARBA00023002"/>
    </source>
</evidence>
<dbReference type="InterPro" id="IPR014043">
    <property type="entry name" value="Acyl_transferase_dom"/>
</dbReference>
<feature type="region of interest" description="Disordered" evidence="9">
    <location>
        <begin position="1"/>
        <end position="64"/>
    </location>
</feature>
<dbReference type="InterPro" id="IPR020843">
    <property type="entry name" value="ER"/>
</dbReference>
<evidence type="ECO:0000256" key="6">
    <source>
        <dbReference type="ARBA" id="ARBA00023268"/>
    </source>
</evidence>
<dbReference type="Pfam" id="PF00698">
    <property type="entry name" value="Acyl_transf_1"/>
    <property type="match status" value="1"/>
</dbReference>
<keyword evidence="5" id="KW-0560">Oxidoreductase</keyword>
<dbReference type="Gene3D" id="3.40.366.10">
    <property type="entry name" value="Malonyl-Coenzyme A Acyl Carrier Protein, domain 2"/>
    <property type="match status" value="1"/>
</dbReference>
<dbReference type="CDD" id="cd02440">
    <property type="entry name" value="AdoMet_MTases"/>
    <property type="match status" value="1"/>
</dbReference>
<dbReference type="GO" id="GO:0006633">
    <property type="term" value="P:fatty acid biosynthetic process"/>
    <property type="evidence" value="ECO:0007669"/>
    <property type="project" value="TreeGrafter"/>
</dbReference>
<dbReference type="PANTHER" id="PTHR43775:SF29">
    <property type="entry name" value="ASPERFURANONE POLYKETIDE SYNTHASE AFOG-RELATED"/>
    <property type="match status" value="1"/>
</dbReference>
<evidence type="ECO:0000313" key="13">
    <source>
        <dbReference type="EMBL" id="AEE65377.1"/>
    </source>
</evidence>
<evidence type="ECO:0000256" key="4">
    <source>
        <dbReference type="ARBA" id="ARBA00022857"/>
    </source>
</evidence>
<dbReference type="InterPro" id="IPR042104">
    <property type="entry name" value="PKS_dehydratase_sf"/>
</dbReference>
<proteinExistence type="predicted"/>
<dbReference type="EMBL" id="HM180412">
    <property type="protein sequence ID" value="AEE65377.1"/>
    <property type="molecule type" value="Genomic_DNA"/>
</dbReference>
<dbReference type="InterPro" id="IPR057326">
    <property type="entry name" value="KR_dom"/>
</dbReference>
<dbReference type="GO" id="GO:1901336">
    <property type="term" value="P:lactone biosynthetic process"/>
    <property type="evidence" value="ECO:0007669"/>
    <property type="project" value="UniProtKB-ARBA"/>
</dbReference>
<feature type="region of interest" description="N-terminal hotdog fold" evidence="8">
    <location>
        <begin position="1038"/>
        <end position="1171"/>
    </location>
</feature>
<evidence type="ECO:0000259" key="10">
    <source>
        <dbReference type="PROSITE" id="PS50075"/>
    </source>
</evidence>
<feature type="active site" description="Proton donor; for dehydratase activity" evidence="8">
    <location>
        <position position="1264"/>
    </location>
</feature>
<evidence type="ECO:0000256" key="1">
    <source>
        <dbReference type="ARBA" id="ARBA00022450"/>
    </source>
</evidence>
<name>F8QWT3_9LECA</name>
<dbReference type="InterPro" id="IPR009081">
    <property type="entry name" value="PP-bd_ACP"/>
</dbReference>
<evidence type="ECO:0000259" key="11">
    <source>
        <dbReference type="PROSITE" id="PS52004"/>
    </source>
</evidence>
<feature type="compositionally biased region" description="Polar residues" evidence="9">
    <location>
        <begin position="1"/>
        <end position="18"/>
    </location>
</feature>
<dbReference type="Pfam" id="PF08240">
    <property type="entry name" value="ADH_N"/>
    <property type="match status" value="1"/>
</dbReference>
<dbReference type="InterPro" id="IPR032821">
    <property type="entry name" value="PKS_assoc"/>
</dbReference>
<dbReference type="Pfam" id="PF16197">
    <property type="entry name" value="KAsynt_C_assoc"/>
    <property type="match status" value="1"/>
</dbReference>
<dbReference type="GO" id="GO:0004312">
    <property type="term" value="F:fatty acid synthase activity"/>
    <property type="evidence" value="ECO:0007669"/>
    <property type="project" value="TreeGrafter"/>
</dbReference>
<evidence type="ECO:0000256" key="3">
    <source>
        <dbReference type="ARBA" id="ARBA00022679"/>
    </source>
</evidence>
<dbReference type="InterPro" id="IPR049900">
    <property type="entry name" value="PKS_mFAS_DH"/>
</dbReference>
<dbReference type="Pfam" id="PF08659">
    <property type="entry name" value="KR"/>
    <property type="match status" value="1"/>
</dbReference>
<feature type="region of interest" description="C-terminal hotdog fold" evidence="8">
    <location>
        <begin position="1200"/>
        <end position="1354"/>
    </location>
</feature>
<dbReference type="InterPro" id="IPR014030">
    <property type="entry name" value="Ketoacyl_synth_N"/>
</dbReference>
<dbReference type="Gene3D" id="3.10.129.110">
    <property type="entry name" value="Polyketide synthase dehydratase"/>
    <property type="match status" value="1"/>
</dbReference>
<evidence type="ECO:0000256" key="2">
    <source>
        <dbReference type="ARBA" id="ARBA00022553"/>
    </source>
</evidence>
<dbReference type="PROSITE" id="PS50075">
    <property type="entry name" value="CARRIER"/>
    <property type="match status" value="1"/>
</dbReference>
<dbReference type="SUPFAM" id="SSF47336">
    <property type="entry name" value="ACP-like"/>
    <property type="match status" value="1"/>
</dbReference>
<dbReference type="Gene3D" id="3.40.50.150">
    <property type="entry name" value="Vaccinia Virus protein VP39"/>
    <property type="match status" value="1"/>
</dbReference>
<organism evidence="13">
    <name type="scientific">Peltigera membranacea</name>
    <dbReference type="NCBI Taxonomy" id="161997"/>
    <lineage>
        <taxon>Eukaryota</taxon>
        <taxon>Fungi</taxon>
        <taxon>Dikarya</taxon>
        <taxon>Ascomycota</taxon>
        <taxon>Pezizomycotina</taxon>
        <taxon>Lecanoromycetes</taxon>
        <taxon>OSLEUM clade</taxon>
        <taxon>Lecanoromycetidae</taxon>
        <taxon>Peltigerales</taxon>
        <taxon>Peltigerineae</taxon>
        <taxon>Peltigeraceae</taxon>
        <taxon>Peltigera</taxon>
    </lineage>
</organism>
<keyword evidence="4" id="KW-0521">NADP</keyword>
<dbReference type="InterPro" id="IPR036736">
    <property type="entry name" value="ACP-like_sf"/>
</dbReference>
<dbReference type="Gene3D" id="3.90.180.10">
    <property type="entry name" value="Medium-chain alcohol dehydrogenases, catalytic domain"/>
    <property type="match status" value="1"/>
</dbReference>
<dbReference type="SMART" id="SM00827">
    <property type="entry name" value="PKS_AT"/>
    <property type="match status" value="1"/>
</dbReference>
<dbReference type="SUPFAM" id="SSF50129">
    <property type="entry name" value="GroES-like"/>
    <property type="match status" value="1"/>
</dbReference>
<dbReference type="InterPro" id="IPR036291">
    <property type="entry name" value="NAD(P)-bd_dom_sf"/>
</dbReference>
<dbReference type="GO" id="GO:0031177">
    <property type="term" value="F:phosphopantetheine binding"/>
    <property type="evidence" value="ECO:0007669"/>
    <property type="project" value="InterPro"/>
</dbReference>
<dbReference type="InterPro" id="IPR049552">
    <property type="entry name" value="PKS_DH_N"/>
</dbReference>
<dbReference type="InterPro" id="IPR013968">
    <property type="entry name" value="PKS_KR"/>
</dbReference>
<dbReference type="PROSITE" id="PS00012">
    <property type="entry name" value="PHOSPHOPANTETHEINE"/>
    <property type="match status" value="1"/>
</dbReference>
<evidence type="ECO:0000259" key="12">
    <source>
        <dbReference type="PROSITE" id="PS52019"/>
    </source>
</evidence>
<dbReference type="GO" id="GO:0030639">
    <property type="term" value="P:polyketide biosynthetic process"/>
    <property type="evidence" value="ECO:0007669"/>
    <property type="project" value="UniProtKB-ARBA"/>
</dbReference>
<keyword evidence="7" id="KW-0012">Acyltransferase</keyword>
<dbReference type="InterPro" id="IPR049551">
    <property type="entry name" value="PKS_DH_C"/>
</dbReference>
<dbReference type="Pfam" id="PF00109">
    <property type="entry name" value="ketoacyl-synt"/>
    <property type="match status" value="1"/>
</dbReference>
<evidence type="ECO:0000256" key="9">
    <source>
        <dbReference type="SAM" id="MobiDB-lite"/>
    </source>
</evidence>
<dbReference type="SMART" id="SM00823">
    <property type="entry name" value="PKS_PP"/>
    <property type="match status" value="1"/>
</dbReference>
<dbReference type="Gene3D" id="3.40.50.720">
    <property type="entry name" value="NAD(P)-binding Rossmann-like Domain"/>
    <property type="match status" value="2"/>
</dbReference>
<dbReference type="Pfam" id="PF23297">
    <property type="entry name" value="ACP_SdgA_C"/>
    <property type="match status" value="1"/>
</dbReference>
<dbReference type="InterPro" id="IPR020806">
    <property type="entry name" value="PKS_PP-bd"/>
</dbReference>
<feature type="active site" description="Proton acceptor; for dehydratase activity" evidence="8">
    <location>
        <position position="1070"/>
    </location>
</feature>
<dbReference type="SMART" id="SM00826">
    <property type="entry name" value="PKS_DH"/>
    <property type="match status" value="1"/>
</dbReference>
<dbReference type="PROSITE" id="PS52019">
    <property type="entry name" value="PKS_MFAS_DH"/>
    <property type="match status" value="1"/>
</dbReference>
<dbReference type="InterPro" id="IPR006162">
    <property type="entry name" value="Ppantetheine_attach_site"/>
</dbReference>
<dbReference type="Pfam" id="PF21089">
    <property type="entry name" value="PKS_DH_N"/>
    <property type="match status" value="1"/>
</dbReference>
<dbReference type="FunFam" id="3.40.50.720:FF:000209">
    <property type="entry name" value="Polyketide synthase Pks12"/>
    <property type="match status" value="1"/>
</dbReference>
<feature type="domain" description="PKS/mFAS DH" evidence="12">
    <location>
        <begin position="1038"/>
        <end position="1354"/>
    </location>
</feature>
<dbReference type="InterPro" id="IPR050091">
    <property type="entry name" value="PKS_NRPS_Biosynth_Enz"/>
</dbReference>
<dbReference type="InterPro" id="IPR011032">
    <property type="entry name" value="GroES-like_sf"/>
</dbReference>
<keyword evidence="6" id="KW-0511">Multifunctional enzyme</keyword>
<feature type="domain" description="Ketosynthase family 3 (KS3)" evidence="11">
    <location>
        <begin position="69"/>
        <end position="495"/>
    </location>
</feature>
<dbReference type="Pfam" id="PF02801">
    <property type="entry name" value="Ketoacyl-synt_C"/>
    <property type="match status" value="1"/>
</dbReference>
<dbReference type="SUPFAM" id="SSF53335">
    <property type="entry name" value="S-adenosyl-L-methionine-dependent methyltransferases"/>
    <property type="match status" value="1"/>
</dbReference>
<feature type="compositionally biased region" description="Basic and acidic residues" evidence="9">
    <location>
        <begin position="34"/>
        <end position="43"/>
    </location>
</feature>
<feature type="domain" description="Carrier" evidence="10">
    <location>
        <begin position="2571"/>
        <end position="2648"/>
    </location>
</feature>
<evidence type="ECO:0000256" key="8">
    <source>
        <dbReference type="PROSITE-ProRule" id="PRU01363"/>
    </source>
</evidence>
<dbReference type="InterPro" id="IPR013217">
    <property type="entry name" value="Methyltransf_12"/>
</dbReference>
<keyword evidence="2" id="KW-0597">Phosphoprotein</keyword>
<dbReference type="InterPro" id="IPR016039">
    <property type="entry name" value="Thiolase-like"/>
</dbReference>
<dbReference type="SMART" id="SM00825">
    <property type="entry name" value="PKS_KS"/>
    <property type="match status" value="1"/>
</dbReference>
<dbReference type="InterPro" id="IPR056501">
    <property type="entry name" value="NAD-bd_HRPKS_sdrA"/>
</dbReference>
<keyword evidence="3" id="KW-0808">Transferase</keyword>
<dbReference type="InterPro" id="IPR020807">
    <property type="entry name" value="PKS_DH"/>
</dbReference>
<gene>
    <name evidence="13" type="primary">PKS9</name>
</gene>
<dbReference type="SMART" id="SM00822">
    <property type="entry name" value="PKS_KR"/>
    <property type="match status" value="1"/>
</dbReference>
<dbReference type="GO" id="GO:0016491">
    <property type="term" value="F:oxidoreductase activity"/>
    <property type="evidence" value="ECO:0007669"/>
    <property type="project" value="UniProtKB-KW"/>
</dbReference>
<dbReference type="InterPro" id="IPR029063">
    <property type="entry name" value="SAM-dependent_MTases_sf"/>
</dbReference>
<dbReference type="InterPro" id="IPR020841">
    <property type="entry name" value="PKS_Beta-ketoAc_synthase_dom"/>
</dbReference>
<protein>
    <submittedName>
        <fullName evidence="13">Reducing type I polyketide synthase</fullName>
    </submittedName>
</protein>
<dbReference type="CDD" id="cd00833">
    <property type="entry name" value="PKS"/>
    <property type="match status" value="1"/>
</dbReference>